<keyword evidence="3" id="KW-1185">Reference proteome</keyword>
<dbReference type="EMBL" id="CP055901">
    <property type="protein sequence ID" value="QKX60175.1"/>
    <property type="molecule type" value="Genomic_DNA"/>
</dbReference>
<dbReference type="GeneID" id="55994811"/>
<dbReference type="RefSeq" id="XP_035346352.1">
    <property type="nucleotide sequence ID" value="XM_035490459.1"/>
</dbReference>
<dbReference type="OrthoDB" id="3904217at2759"/>
<reference evidence="3" key="1">
    <citation type="submission" date="2020-06" db="EMBL/GenBank/DDBJ databases">
        <title>A chromosome-scale genome assembly of Talaromyces rugulosus W13939.</title>
        <authorList>
            <person name="Wang B."/>
            <person name="Guo L."/>
            <person name="Ye K."/>
            <person name="Wang L."/>
        </authorList>
    </citation>
    <scope>NUCLEOTIDE SEQUENCE [LARGE SCALE GENOMIC DNA]</scope>
    <source>
        <strain evidence="3">W13939</strain>
    </source>
</reference>
<dbReference type="Pfam" id="PF13924">
    <property type="entry name" value="Lipocalin_5"/>
    <property type="match status" value="1"/>
</dbReference>
<feature type="domain" description="Lipocalin-like" evidence="1">
    <location>
        <begin position="13"/>
        <end position="153"/>
    </location>
</feature>
<name>A0A7H8R3H2_TALRU</name>
<organism evidence="2 3">
    <name type="scientific">Talaromyces rugulosus</name>
    <name type="common">Penicillium rugulosum</name>
    <dbReference type="NCBI Taxonomy" id="121627"/>
    <lineage>
        <taxon>Eukaryota</taxon>
        <taxon>Fungi</taxon>
        <taxon>Dikarya</taxon>
        <taxon>Ascomycota</taxon>
        <taxon>Pezizomycotina</taxon>
        <taxon>Eurotiomycetes</taxon>
        <taxon>Eurotiomycetidae</taxon>
        <taxon>Eurotiales</taxon>
        <taxon>Trichocomaceae</taxon>
        <taxon>Talaromyces</taxon>
        <taxon>Talaromyces sect. Islandici</taxon>
    </lineage>
</organism>
<accession>A0A7H8R3H2</accession>
<sequence>MPSTVEVVRKGLVGTWKLVSFVSKPVAENGTVGYPLGKDAQGYIIYTAAGYMSAQIMALGSKPYTSEDIYHAKDDEAAEAARHYLAYSGPFDVISKGEDVYVKHHMDVALVSNWIGNHQLRKCEWRGDEITLSPEHPWMVNGSLVNQYLTFKRL</sequence>
<evidence type="ECO:0000313" key="3">
    <source>
        <dbReference type="Proteomes" id="UP000509510"/>
    </source>
</evidence>
<protein>
    <recommendedName>
        <fullName evidence="1">Lipocalin-like domain-containing protein</fullName>
    </recommendedName>
</protein>
<dbReference type="Proteomes" id="UP000509510">
    <property type="component" value="Chromosome IV"/>
</dbReference>
<dbReference type="KEGG" id="trg:TRUGW13939_07318"/>
<evidence type="ECO:0000313" key="2">
    <source>
        <dbReference type="EMBL" id="QKX60175.1"/>
    </source>
</evidence>
<proteinExistence type="predicted"/>
<gene>
    <name evidence="2" type="ORF">TRUGW13939_07318</name>
</gene>
<dbReference type="InterPro" id="IPR024311">
    <property type="entry name" value="Lipocalin-like"/>
</dbReference>
<evidence type="ECO:0000259" key="1">
    <source>
        <dbReference type="Pfam" id="PF13924"/>
    </source>
</evidence>
<dbReference type="AlphaFoldDB" id="A0A7H8R3H2"/>